<dbReference type="EC" id="3.2.1.-" evidence="1"/>
<dbReference type="EMBL" id="UAVY01000007">
    <property type="protein sequence ID" value="SQB36900.1"/>
    <property type="molecule type" value="Genomic_DNA"/>
</dbReference>
<proteinExistence type="predicted"/>
<evidence type="ECO:0000313" key="2">
    <source>
        <dbReference type="Proteomes" id="UP000251584"/>
    </source>
</evidence>
<dbReference type="Gene3D" id="3.20.20.80">
    <property type="entry name" value="Glycosidases"/>
    <property type="match status" value="1"/>
</dbReference>
<dbReference type="GO" id="GO:0016798">
    <property type="term" value="F:hydrolase activity, acting on glycosyl bonds"/>
    <property type="evidence" value="ECO:0007669"/>
    <property type="project" value="UniProtKB-KW"/>
</dbReference>
<keyword evidence="1" id="KW-0378">Hydrolase</keyword>
<keyword evidence="1" id="KW-0326">Glycosidase</keyword>
<organism evidence="1 2">
    <name type="scientific">Citrobacter koseri</name>
    <name type="common">Citrobacter diversus</name>
    <dbReference type="NCBI Taxonomy" id="545"/>
    <lineage>
        <taxon>Bacteria</taxon>
        <taxon>Pseudomonadati</taxon>
        <taxon>Pseudomonadota</taxon>
        <taxon>Gammaproteobacteria</taxon>
        <taxon>Enterobacterales</taxon>
        <taxon>Enterobacteriaceae</taxon>
        <taxon>Citrobacter</taxon>
    </lineage>
</organism>
<protein>
    <submittedName>
        <fullName evidence="1">Glycogen debranching enzyme</fullName>
        <ecNumber evidence="1">3.2.1.-</ecNumber>
    </submittedName>
</protein>
<evidence type="ECO:0000313" key="1">
    <source>
        <dbReference type="EMBL" id="SQB36900.1"/>
    </source>
</evidence>
<gene>
    <name evidence="1" type="primary">glgX_3</name>
    <name evidence="1" type="ORF">NCTC10786_03775</name>
</gene>
<accession>A0A2X2YED4</accession>
<sequence>MGHSSPCAESTTRSYYWIKEDGDYHNWTGCGNTLNLSHPRCGGVCVRVPALLG</sequence>
<dbReference type="Proteomes" id="UP000251584">
    <property type="component" value="Unassembled WGS sequence"/>
</dbReference>
<reference evidence="1 2" key="1">
    <citation type="submission" date="2018-06" db="EMBL/GenBank/DDBJ databases">
        <authorList>
            <consortium name="Pathogen Informatics"/>
            <person name="Doyle S."/>
        </authorList>
    </citation>
    <scope>NUCLEOTIDE SEQUENCE [LARGE SCALE GENOMIC DNA]</scope>
    <source>
        <strain evidence="1 2">NCTC10786</strain>
    </source>
</reference>
<dbReference type="AlphaFoldDB" id="A0A2X2YED4"/>
<name>A0A2X2YED4_CITKO</name>